<feature type="domain" description="MurNAc-LAA" evidence="3">
    <location>
        <begin position="464"/>
        <end position="581"/>
    </location>
</feature>
<reference evidence="4" key="1">
    <citation type="journal article" name="DNA Res.">
        <title>The physiological potential of anammox bacteria as revealed by their core genome structure.</title>
        <authorList>
            <person name="Okubo T."/>
            <person name="Toyoda A."/>
            <person name="Fukuhara K."/>
            <person name="Uchiyama I."/>
            <person name="Harigaya Y."/>
            <person name="Kuroiwa M."/>
            <person name="Suzuki T."/>
            <person name="Murakami Y."/>
            <person name="Suwa Y."/>
            <person name="Takami H."/>
        </authorList>
    </citation>
    <scope>NUCLEOTIDE SEQUENCE</scope>
    <source>
        <strain evidence="4">317325-2</strain>
    </source>
</reference>
<dbReference type="InterPro" id="IPR050695">
    <property type="entry name" value="N-acetylmuramoyl_amidase_3"/>
</dbReference>
<gene>
    <name evidence="4" type="ORF">NPRO_17020</name>
</gene>
<dbReference type="GO" id="GO:0030288">
    <property type="term" value="C:outer membrane-bounded periplasmic space"/>
    <property type="evidence" value="ECO:0007669"/>
    <property type="project" value="TreeGrafter"/>
</dbReference>
<protein>
    <submittedName>
        <fullName evidence="4">N-acetylmuramoyl-L-alanine amidase</fullName>
    </submittedName>
</protein>
<dbReference type="Gene3D" id="3.40.630.40">
    <property type="entry name" value="Zn-dependent exopeptidases"/>
    <property type="match status" value="1"/>
</dbReference>
<dbReference type="Pfam" id="PF01520">
    <property type="entry name" value="Amidase_3"/>
    <property type="match status" value="1"/>
</dbReference>
<evidence type="ECO:0000259" key="3">
    <source>
        <dbReference type="SMART" id="SM00646"/>
    </source>
</evidence>
<feature type="region of interest" description="Disordered" evidence="2">
    <location>
        <begin position="227"/>
        <end position="246"/>
    </location>
</feature>
<name>A0A809S598_9BACT</name>
<dbReference type="Proteomes" id="UP000662873">
    <property type="component" value="Chromosome"/>
</dbReference>
<dbReference type="CDD" id="cd02696">
    <property type="entry name" value="MurNAc-LAA"/>
    <property type="match status" value="1"/>
</dbReference>
<dbReference type="KEGG" id="npy:NPRO_17020"/>
<dbReference type="GO" id="GO:0008745">
    <property type="term" value="F:N-acetylmuramoyl-L-alanine amidase activity"/>
    <property type="evidence" value="ECO:0007669"/>
    <property type="project" value="InterPro"/>
</dbReference>
<organism evidence="4 5">
    <name type="scientific">Candidatus Nitrosymbiomonas proteolyticus</name>
    <dbReference type="NCBI Taxonomy" id="2608984"/>
    <lineage>
        <taxon>Bacteria</taxon>
        <taxon>Bacillati</taxon>
        <taxon>Armatimonadota</taxon>
        <taxon>Armatimonadota incertae sedis</taxon>
        <taxon>Candidatus Nitrosymbiomonas</taxon>
    </lineage>
</organism>
<evidence type="ECO:0000256" key="1">
    <source>
        <dbReference type="ARBA" id="ARBA00022801"/>
    </source>
</evidence>
<dbReference type="AlphaFoldDB" id="A0A809S598"/>
<dbReference type="PANTHER" id="PTHR30404">
    <property type="entry name" value="N-ACETYLMURAMOYL-L-ALANINE AMIDASE"/>
    <property type="match status" value="1"/>
</dbReference>
<dbReference type="PANTHER" id="PTHR30404:SF0">
    <property type="entry name" value="N-ACETYLMURAMOYL-L-ALANINE AMIDASE AMIC"/>
    <property type="match status" value="1"/>
</dbReference>
<dbReference type="SMART" id="SM00646">
    <property type="entry name" value="Ami_3"/>
    <property type="match status" value="1"/>
</dbReference>
<dbReference type="GO" id="GO:0009253">
    <property type="term" value="P:peptidoglycan catabolic process"/>
    <property type="evidence" value="ECO:0007669"/>
    <property type="project" value="InterPro"/>
</dbReference>
<evidence type="ECO:0000256" key="2">
    <source>
        <dbReference type="SAM" id="MobiDB-lite"/>
    </source>
</evidence>
<proteinExistence type="predicted"/>
<dbReference type="InterPro" id="IPR002508">
    <property type="entry name" value="MurNAc-LAA_cat"/>
</dbReference>
<dbReference type="SUPFAM" id="SSF53187">
    <property type="entry name" value="Zn-dependent exopeptidases"/>
    <property type="match status" value="1"/>
</dbReference>
<accession>A0A809S598</accession>
<evidence type="ECO:0000313" key="5">
    <source>
        <dbReference type="Proteomes" id="UP000662873"/>
    </source>
</evidence>
<sequence>MGLRFFNIRVRMVLTLRTMRRLLCLIPWMGLLVSAVQGQSPPSEARIHYTHRGELTTPAFRIGEECYVALARINELNWSAVVAGSRVTVTAGPHKVTVAPKFHQGQTLIPLGAVLKELGGGTGWAQDDRTFEVWSEVIEIGVEDGSIRIKTSLDVRPSWLRLEGPAGLALDLSGARLTSRSKIGTSGSALVRQATPQTVRILFDKSSPAEPRKALPDLLREWEVPIVPAKGPEPARTPPETRSTGAKELIQAPPPASLATAPEPSLGGSPAGVEWEPWDKQPPKWSGPLSPQAGPVRMTSDGPQSGSMLLKLSGPLPDAARFTRPEPSVLEIVLPRTRWSADALAGFRSASIKEAVIENRGKEAVLRLTLVRPMGLQLAHEPDGIHLTLIKPNVGDGKLAGKVVVVDAGHGGHDTGARSPDKKLNEKDLALAIANLTAKRLSEQGATVVLTRKGDQFIALKERSEIANRNCAHFFLSVHINSNQVANSSTGGITFYHQQDPVGMLLADCIQGEIAKVSGLPNLGTWSDRRIYETGFAVLRYAKMPAVLIEMGFINNSKDRARMSTADFKEKVAGAIVQGLRAYLGDGKQED</sequence>
<dbReference type="EMBL" id="AP021858">
    <property type="protein sequence ID" value="BBO24107.1"/>
    <property type="molecule type" value="Genomic_DNA"/>
</dbReference>
<evidence type="ECO:0000313" key="4">
    <source>
        <dbReference type="EMBL" id="BBO24107.1"/>
    </source>
</evidence>
<keyword evidence="1" id="KW-0378">Hydrolase</keyword>
<feature type="region of interest" description="Disordered" evidence="2">
    <location>
        <begin position="255"/>
        <end position="306"/>
    </location>
</feature>